<organism evidence="3 4">
    <name type="scientific">Triparma laevis f. longispina</name>
    <dbReference type="NCBI Taxonomy" id="1714387"/>
    <lineage>
        <taxon>Eukaryota</taxon>
        <taxon>Sar</taxon>
        <taxon>Stramenopiles</taxon>
        <taxon>Ochrophyta</taxon>
        <taxon>Bolidophyceae</taxon>
        <taxon>Parmales</taxon>
        <taxon>Triparmaceae</taxon>
        <taxon>Triparma</taxon>
    </lineage>
</organism>
<keyword evidence="1" id="KW-0812">Transmembrane</keyword>
<evidence type="ECO:0000313" key="3">
    <source>
        <dbReference type="EMBL" id="GMI07551.1"/>
    </source>
</evidence>
<feature type="transmembrane region" description="Helical" evidence="1">
    <location>
        <begin position="641"/>
        <end position="662"/>
    </location>
</feature>
<dbReference type="InterPro" id="IPR052918">
    <property type="entry name" value="Motility_Chemotaxis_Reg"/>
</dbReference>
<reference evidence="4" key="1">
    <citation type="journal article" date="2023" name="Commun. Biol.">
        <title>Genome analysis of Parmales, the sister group of diatoms, reveals the evolutionary specialization of diatoms from phago-mixotrophs to photoautotrophs.</title>
        <authorList>
            <person name="Ban H."/>
            <person name="Sato S."/>
            <person name="Yoshikawa S."/>
            <person name="Yamada K."/>
            <person name="Nakamura Y."/>
            <person name="Ichinomiya M."/>
            <person name="Sato N."/>
            <person name="Blanc-Mathieu R."/>
            <person name="Endo H."/>
            <person name="Kuwata A."/>
            <person name="Ogata H."/>
        </authorList>
    </citation>
    <scope>NUCLEOTIDE SEQUENCE [LARGE SCALE GENOMIC DNA]</scope>
    <source>
        <strain evidence="4">NIES 3700</strain>
    </source>
</reference>
<evidence type="ECO:0000313" key="4">
    <source>
        <dbReference type="Proteomes" id="UP001165122"/>
    </source>
</evidence>
<keyword evidence="4" id="KW-1185">Reference proteome</keyword>
<keyword evidence="1" id="KW-0472">Membrane</keyword>
<dbReference type="PANTHER" id="PTHR35580">
    <property type="entry name" value="CELL SURFACE GLYCOPROTEIN (S-LAYER PROTEIN)-LIKE PROTEIN"/>
    <property type="match status" value="1"/>
</dbReference>
<sequence>MAKLLSTLASFYVCAQASAACDHYSVQLINPDPAMAQALWWHGHNYPTFHVGPCTILNFGSIQDNQNVIKTTSHGYEVCGGDEYNALEASSTAEVGSYTVGDVVYKVEDVAEDDNLYFIDTKANLAHCFDGAKVHILVVAEAKPWNLQFGSTEEDRIRGVAWDKVTGHVVMVGETMGGLDPDKNDGETMGDKDSWAAVVDGLSGELRWTVQEGTNTYERFVAVAVDSSDASIWIMGETEKGLFYDPTSSSASSDFLDVFLARYTSTGVLKEHVLIGGSGQDFAVDLKIAEDGDVIVLVAHSDSDHRYLGDGSTYGGDMVMRVYRLDGDNLRTETLEGSLKNGGCDQSKGCKWMREFYTDEGASHTHQDSDSGMGDGKPWRDVTPSGVALGLKDGQELAYVTGVTSGSSADLGGNSGGASVFDGFLVQMNAEDGAVTSSSRISSGSARDKIAGICMSAGGDPVVVGFTKGTMQAGHANSGGFDMFARMYSKVSMEEIWTVQKGGPEDDYGYSCAGDGGGVYVAGRSRGGLEGMGGWDVRLMKVESNSGAVEWDRQFGTPEDDQIGDGSVTGGVVIDEVGGAIVAGVTRGGWGEKSRGNWDVFLARLSPSGDFTAGFDSENPDGYGVGGGESANYRMTGEVKAFVTVLVVVAAIAMSYCGYLWGVKKTETKYGRLQDDPNDSKLQGAGGGRAVMMKQDDENYDL</sequence>
<dbReference type="OrthoDB" id="193556at2759"/>
<feature type="signal peptide" evidence="2">
    <location>
        <begin position="1"/>
        <end position="19"/>
    </location>
</feature>
<protein>
    <submittedName>
        <fullName evidence="3">Uncharacterized protein</fullName>
    </submittedName>
</protein>
<proteinExistence type="predicted"/>
<keyword evidence="2" id="KW-0732">Signal</keyword>
<keyword evidence="1" id="KW-1133">Transmembrane helix</keyword>
<evidence type="ECO:0000256" key="1">
    <source>
        <dbReference type="SAM" id="Phobius"/>
    </source>
</evidence>
<accession>A0A9W7CJV6</accession>
<dbReference type="EMBL" id="BRXW01000113">
    <property type="protein sequence ID" value="GMI07551.1"/>
    <property type="molecule type" value="Genomic_DNA"/>
</dbReference>
<dbReference type="AlphaFoldDB" id="A0A9W7CJV6"/>
<dbReference type="PANTHER" id="PTHR35580:SF1">
    <property type="entry name" value="PHYTASE-LIKE DOMAIN-CONTAINING PROTEIN"/>
    <property type="match status" value="1"/>
</dbReference>
<comment type="caution">
    <text evidence="3">The sequence shown here is derived from an EMBL/GenBank/DDBJ whole genome shotgun (WGS) entry which is preliminary data.</text>
</comment>
<dbReference type="PROSITE" id="PS51257">
    <property type="entry name" value="PROKAR_LIPOPROTEIN"/>
    <property type="match status" value="1"/>
</dbReference>
<gene>
    <name evidence="3" type="ORF">TrLO_g8259</name>
</gene>
<evidence type="ECO:0000256" key="2">
    <source>
        <dbReference type="SAM" id="SignalP"/>
    </source>
</evidence>
<name>A0A9W7CJV6_9STRA</name>
<dbReference type="Proteomes" id="UP001165122">
    <property type="component" value="Unassembled WGS sequence"/>
</dbReference>
<feature type="chain" id="PRO_5040926607" evidence="2">
    <location>
        <begin position="20"/>
        <end position="702"/>
    </location>
</feature>